<evidence type="ECO:0000313" key="4">
    <source>
        <dbReference type="Proteomes" id="UP000001544"/>
    </source>
</evidence>
<accession>D3G077</accession>
<evidence type="ECO:0000313" key="3">
    <source>
        <dbReference type="EMBL" id="ADC49352.1"/>
    </source>
</evidence>
<dbReference type="EMBL" id="CP001878">
    <property type="protein sequence ID" value="ADC49352.1"/>
    <property type="molecule type" value="Genomic_DNA"/>
</dbReference>
<dbReference type="AlphaFoldDB" id="D3G077"/>
<gene>
    <name evidence="3" type="ordered locus">BpOF4_06470</name>
</gene>
<dbReference type="HOGENOM" id="CLU_120810_0_0_9"/>
<dbReference type="Pfam" id="PF24828">
    <property type="entry name" value="DUF7713"/>
    <property type="match status" value="1"/>
</dbReference>
<protein>
    <submittedName>
        <fullName evidence="3">Uncharacterized protein</fullName>
    </submittedName>
</protein>
<dbReference type="Proteomes" id="UP000001544">
    <property type="component" value="Chromosome"/>
</dbReference>
<feature type="domain" description="DUF7713" evidence="2">
    <location>
        <begin position="86"/>
        <end position="152"/>
    </location>
</feature>
<sequence length="155" mass="17694">MMSEEVGVELKTIPAAISLYDFNGSRRNFILQQRLYPNGIFLEASEDRDYGYQFAVHGELDCDQTELLEKLREKVKSGVSKQFIKAGQFPNGQAYISIINDEFVGLVDHDENSQAAPMIVIDGQPYTWEEVGEMVKSFEGFQVQMKFFDMTDDID</sequence>
<reference evidence="3 4" key="1">
    <citation type="journal article" date="2011" name="Environ. Microbiol.">
        <title>Genome of alkaliphilic Bacillus pseudofirmus OF4 reveals adaptations that support the ability to grow in an external pH range from 7.5 to 11.4.</title>
        <authorList>
            <person name="Janto B."/>
            <person name="Ahmed A."/>
            <person name="Ito M."/>
            <person name="Liu J."/>
            <person name="Hicks D.B."/>
            <person name="Pagni S."/>
            <person name="Fackelmayer O.J."/>
            <person name="Smith T.A."/>
            <person name="Earl J."/>
            <person name="Elbourne L.D."/>
            <person name="Hassan K."/>
            <person name="Paulsen I.T."/>
            <person name="Kolsto A.B."/>
            <person name="Tourasse N.J."/>
            <person name="Ehrlich G.D."/>
            <person name="Boissy R."/>
            <person name="Ivey D.M."/>
            <person name="Li G."/>
            <person name="Xue Y."/>
            <person name="Ma Y."/>
            <person name="Hu F.Z."/>
            <person name="Krulwich T.A."/>
        </authorList>
    </citation>
    <scope>NUCLEOTIDE SEQUENCE [LARGE SCALE GENOMIC DNA]</scope>
    <source>
        <strain evidence="4">ATCC BAA-2126 / JCM 17055 / OF4</strain>
    </source>
</reference>
<evidence type="ECO:0000259" key="2">
    <source>
        <dbReference type="Pfam" id="PF24828"/>
    </source>
</evidence>
<dbReference type="InterPro" id="IPR056130">
    <property type="entry name" value="DUF7713"/>
</dbReference>
<feature type="domain" description="DUF7686" evidence="1">
    <location>
        <begin position="12"/>
        <end position="80"/>
    </location>
</feature>
<organism evidence="3 4">
    <name type="scientific">Alkalihalophilus pseudofirmus (strain ATCC BAA-2126 / JCM 17055 / OF4)</name>
    <name type="common">Bacillus pseudofirmus</name>
    <dbReference type="NCBI Taxonomy" id="398511"/>
    <lineage>
        <taxon>Bacteria</taxon>
        <taxon>Bacillati</taxon>
        <taxon>Bacillota</taxon>
        <taxon>Bacilli</taxon>
        <taxon>Bacillales</taxon>
        <taxon>Bacillaceae</taxon>
        <taxon>Alkalihalophilus</taxon>
    </lineage>
</organism>
<dbReference type="Pfam" id="PF24735">
    <property type="entry name" value="DUF7686"/>
    <property type="match status" value="1"/>
</dbReference>
<evidence type="ECO:0000259" key="1">
    <source>
        <dbReference type="Pfam" id="PF24735"/>
    </source>
</evidence>
<name>D3G077_ALKPO</name>
<keyword evidence="4" id="KW-1185">Reference proteome</keyword>
<dbReference type="InterPro" id="IPR056103">
    <property type="entry name" value="DUF7686"/>
</dbReference>
<dbReference type="eggNOG" id="ENOG5031GKN">
    <property type="taxonomic scope" value="Bacteria"/>
</dbReference>
<dbReference type="KEGG" id="bpf:BpOF4_06470"/>
<proteinExistence type="predicted"/>